<keyword evidence="2" id="KW-0732">Signal</keyword>
<dbReference type="EMBL" id="CP046914">
    <property type="protein sequence ID" value="QGZ63556.1"/>
    <property type="molecule type" value="Genomic_DNA"/>
</dbReference>
<evidence type="ECO:0000313" key="3">
    <source>
        <dbReference type="EMBL" id="QGZ63556.1"/>
    </source>
</evidence>
<keyword evidence="4" id="KW-1185">Reference proteome</keyword>
<dbReference type="PROSITE" id="PS51257">
    <property type="entry name" value="PROKAR_LIPOPROTEIN"/>
    <property type="match status" value="1"/>
</dbReference>
<evidence type="ECO:0000313" key="4">
    <source>
        <dbReference type="Proteomes" id="UP000433577"/>
    </source>
</evidence>
<dbReference type="KEGG" id="pacs:FAZ98_17405"/>
<organism evidence="3 4">
    <name type="scientific">Paraburkholderia acidisoli</name>
    <dbReference type="NCBI Taxonomy" id="2571748"/>
    <lineage>
        <taxon>Bacteria</taxon>
        <taxon>Pseudomonadati</taxon>
        <taxon>Pseudomonadota</taxon>
        <taxon>Betaproteobacteria</taxon>
        <taxon>Burkholderiales</taxon>
        <taxon>Burkholderiaceae</taxon>
        <taxon>Paraburkholderia</taxon>
    </lineage>
</organism>
<dbReference type="AlphaFoldDB" id="A0A7Z2GKP3"/>
<dbReference type="RefSeq" id="WP_158952549.1">
    <property type="nucleotide sequence ID" value="NZ_CP046914.1"/>
</dbReference>
<evidence type="ECO:0000256" key="2">
    <source>
        <dbReference type="SAM" id="SignalP"/>
    </source>
</evidence>
<proteinExistence type="predicted"/>
<protein>
    <recommendedName>
        <fullName evidence="5">Lipoprotein</fullName>
    </recommendedName>
</protein>
<dbReference type="Proteomes" id="UP000433577">
    <property type="component" value="Chromosome 2"/>
</dbReference>
<sequence length="59" mass="6130">MRYTVLALAAVLVTSLSGCFFPPPHDHGGYDHGGGYDHRDEGRGPDGGGPGGPPPPPRY</sequence>
<name>A0A7Z2GKP3_9BURK</name>
<accession>A0A7Z2GKP3</accession>
<evidence type="ECO:0008006" key="5">
    <source>
        <dbReference type="Google" id="ProtNLM"/>
    </source>
</evidence>
<evidence type="ECO:0000256" key="1">
    <source>
        <dbReference type="SAM" id="MobiDB-lite"/>
    </source>
</evidence>
<feature type="signal peptide" evidence="2">
    <location>
        <begin position="1"/>
        <end position="20"/>
    </location>
</feature>
<reference evidence="3 4" key="1">
    <citation type="submission" date="2019-12" db="EMBL/GenBank/DDBJ databases">
        <title>Paraburkholderia acidiphila 7Q-K02 sp. nov and Paraburkholderia acidisoli DHF22 sp. nov., two strains isolated from forest soil.</title>
        <authorList>
            <person name="Gao Z."/>
            <person name="Qiu L."/>
        </authorList>
    </citation>
    <scope>NUCLEOTIDE SEQUENCE [LARGE SCALE GENOMIC DNA]</scope>
    <source>
        <strain evidence="3 4">DHF22</strain>
    </source>
</reference>
<feature type="region of interest" description="Disordered" evidence="1">
    <location>
        <begin position="20"/>
        <end position="59"/>
    </location>
</feature>
<gene>
    <name evidence="3" type="ORF">FAZ98_17405</name>
</gene>
<feature type="compositionally biased region" description="Basic and acidic residues" evidence="1">
    <location>
        <begin position="24"/>
        <end position="44"/>
    </location>
</feature>
<feature type="chain" id="PRO_5031576229" description="Lipoprotein" evidence="2">
    <location>
        <begin position="21"/>
        <end position="59"/>
    </location>
</feature>